<proteinExistence type="predicted"/>
<evidence type="ECO:0000259" key="1">
    <source>
        <dbReference type="Pfam" id="PF25273"/>
    </source>
</evidence>
<evidence type="ECO:0000313" key="2">
    <source>
        <dbReference type="EMBL" id="CAF4833045.1"/>
    </source>
</evidence>
<dbReference type="InterPro" id="IPR057191">
    <property type="entry name" value="DUF7869"/>
</dbReference>
<dbReference type="AlphaFoldDB" id="A0A821QZB2"/>
<dbReference type="OrthoDB" id="6284373at2759"/>
<dbReference type="PANTHER" id="PTHR34415">
    <property type="entry name" value="INTEGRASE CATALYTIC DOMAIN-CONTAINING PROTEIN"/>
    <property type="match status" value="1"/>
</dbReference>
<keyword evidence="3" id="KW-1185">Reference proteome</keyword>
<dbReference type="Proteomes" id="UP000663880">
    <property type="component" value="Unassembled WGS sequence"/>
</dbReference>
<name>A0A821QZB2_9NEOP</name>
<dbReference type="EMBL" id="CAJOBZ010000011">
    <property type="protein sequence ID" value="CAF4833045.1"/>
    <property type="molecule type" value="Genomic_DNA"/>
</dbReference>
<evidence type="ECO:0000313" key="3">
    <source>
        <dbReference type="Proteomes" id="UP000663880"/>
    </source>
</evidence>
<organism evidence="2 3">
    <name type="scientific">Pieris macdunnoughi</name>
    <dbReference type="NCBI Taxonomy" id="345717"/>
    <lineage>
        <taxon>Eukaryota</taxon>
        <taxon>Metazoa</taxon>
        <taxon>Ecdysozoa</taxon>
        <taxon>Arthropoda</taxon>
        <taxon>Hexapoda</taxon>
        <taxon>Insecta</taxon>
        <taxon>Pterygota</taxon>
        <taxon>Neoptera</taxon>
        <taxon>Endopterygota</taxon>
        <taxon>Lepidoptera</taxon>
        <taxon>Glossata</taxon>
        <taxon>Ditrysia</taxon>
        <taxon>Papilionoidea</taxon>
        <taxon>Pieridae</taxon>
        <taxon>Pierinae</taxon>
        <taxon>Pieris</taxon>
    </lineage>
</organism>
<reference evidence="2" key="1">
    <citation type="submission" date="2021-02" db="EMBL/GenBank/DDBJ databases">
        <authorList>
            <person name="Steward A R."/>
        </authorList>
    </citation>
    <scope>NUCLEOTIDE SEQUENCE</scope>
</reference>
<sequence length="474" mass="55724">MCDEECNVLRCKKSSTKRKTFGRISEVNKKIKVQSHEMGENCNCNRYKCFDVVNLEQRNKILRDFNLLQTRDDQNLYLCGFITVYEVQRRRPRKAEDEANLHSATYAYRIRNTEEVFARNWSHTCGNCDEFKAKLKGLEVDLKSVSNSEEKVVIEKKIKDLETENKVHKIKAETFYRKKRESRIHCQSSLKREAIAMDYQKNLSMPNITTNDTYYKRQLTFNTLNIHVLDSSDSFFYCYDETIAKKGAEEVCSFLHHYIFTKLNANVRELVIFCDSCGGQNKNYCMFRFINYVVHTAERLDVIKMVYPIRGHSYLECDKNMALINQKAPCETTDDWRKVVSESRLKPTPFRVIDVDRPLVRSWTKFLAPKYKKTCPFLSRPIREIRVEITHPRLIFYRDSYIGHWTSSAMLDAKRRVNTSSGEDFPNSGEFTLPDQAYKDILPISKAKFLDIQSLSKYCGLTAKQFFSNFKYNN</sequence>
<dbReference type="PANTHER" id="PTHR34415:SF1">
    <property type="entry name" value="INTEGRASE CATALYTIC DOMAIN-CONTAINING PROTEIN"/>
    <property type="match status" value="1"/>
</dbReference>
<feature type="domain" description="DUF7869" evidence="1">
    <location>
        <begin position="245"/>
        <end position="343"/>
    </location>
</feature>
<dbReference type="Pfam" id="PF25273">
    <property type="entry name" value="DUF7869"/>
    <property type="match status" value="1"/>
</dbReference>
<accession>A0A821QZB2</accession>
<comment type="caution">
    <text evidence="2">The sequence shown here is derived from an EMBL/GenBank/DDBJ whole genome shotgun (WGS) entry which is preliminary data.</text>
</comment>
<gene>
    <name evidence="2" type="ORF">PMACD_LOCUS5488</name>
</gene>
<protein>
    <recommendedName>
        <fullName evidence="1">DUF7869 domain-containing protein</fullName>
    </recommendedName>
</protein>